<organism evidence="1 2">
    <name type="scientific">Diphasiastrum complanatum</name>
    <name type="common">Issler's clubmoss</name>
    <name type="synonym">Lycopodium complanatum</name>
    <dbReference type="NCBI Taxonomy" id="34168"/>
    <lineage>
        <taxon>Eukaryota</taxon>
        <taxon>Viridiplantae</taxon>
        <taxon>Streptophyta</taxon>
        <taxon>Embryophyta</taxon>
        <taxon>Tracheophyta</taxon>
        <taxon>Lycopodiopsida</taxon>
        <taxon>Lycopodiales</taxon>
        <taxon>Lycopodiaceae</taxon>
        <taxon>Lycopodioideae</taxon>
        <taxon>Diphasiastrum</taxon>
    </lineage>
</organism>
<sequence>MLLDGNSNEFEDSMLASLPASPVDEGLFLSHRHAASPERPLHDASLSTPPNIHLQLAECGSPENCNVADDSESLPLEELFSKILEIKKQRDNAEASDRSSSPSISTRTAPPFGVEPGSDKNFGKDAAPFQPLSSSSNDHLRSSHGSGFRSLLRKIKSLFHNPFRKSSKRKKSSTMDIEDKRSTRLPSVGQKTLESEGRASLSFLVDGARISSSFSIPLSIHNHERESQKFPFPFAPPFALSDLEPAVLANYLTALDSASARDSPYIDLISPLSFDTRALGVDIDFGGAKTKERAKSGPQIQKNRTSKDIKRTQSFSALPPESIQGVSLTYRPNGTSFSSMDLGNWRTNRSTGCWKSQMSDQFFSQDESEPFLSQQNTPKHLRTNSQFSITFGVKRVKSNESKKSKQFDDDESAMIGLGSGRSEISDSGTVEEVVHGFEESNFTTFPVASTFVFDGLVVPAPETKETPHSMLTVL</sequence>
<evidence type="ECO:0000313" key="1">
    <source>
        <dbReference type="EMBL" id="KAJ7551959.1"/>
    </source>
</evidence>
<reference evidence="2" key="1">
    <citation type="journal article" date="2024" name="Proc. Natl. Acad. Sci. U.S.A.">
        <title>Extraordinary preservation of gene collinearity over three hundred million years revealed in homosporous lycophytes.</title>
        <authorList>
            <person name="Li C."/>
            <person name="Wickell D."/>
            <person name="Kuo L.Y."/>
            <person name="Chen X."/>
            <person name="Nie B."/>
            <person name="Liao X."/>
            <person name="Peng D."/>
            <person name="Ji J."/>
            <person name="Jenkins J."/>
            <person name="Williams M."/>
            <person name="Shu S."/>
            <person name="Plott C."/>
            <person name="Barry K."/>
            <person name="Rajasekar S."/>
            <person name="Grimwood J."/>
            <person name="Han X."/>
            <person name="Sun S."/>
            <person name="Hou Z."/>
            <person name="He W."/>
            <person name="Dai G."/>
            <person name="Sun C."/>
            <person name="Schmutz J."/>
            <person name="Leebens-Mack J.H."/>
            <person name="Li F.W."/>
            <person name="Wang L."/>
        </authorList>
    </citation>
    <scope>NUCLEOTIDE SEQUENCE [LARGE SCALE GENOMIC DNA]</scope>
    <source>
        <strain evidence="2">cv. PW_Plant_1</strain>
    </source>
</reference>
<protein>
    <submittedName>
        <fullName evidence="1">Uncharacterized protein</fullName>
    </submittedName>
</protein>
<gene>
    <name evidence="1" type="ORF">O6H91_06G036200</name>
</gene>
<accession>A0ACC2DCI1</accession>
<comment type="caution">
    <text evidence="1">The sequence shown here is derived from an EMBL/GenBank/DDBJ whole genome shotgun (WGS) entry which is preliminary data.</text>
</comment>
<name>A0ACC2DCI1_DIPCM</name>
<dbReference type="Proteomes" id="UP001162992">
    <property type="component" value="Chromosome 6"/>
</dbReference>
<evidence type="ECO:0000313" key="2">
    <source>
        <dbReference type="Proteomes" id="UP001162992"/>
    </source>
</evidence>
<proteinExistence type="predicted"/>
<keyword evidence="2" id="KW-1185">Reference proteome</keyword>
<dbReference type="EMBL" id="CM055097">
    <property type="protein sequence ID" value="KAJ7551959.1"/>
    <property type="molecule type" value="Genomic_DNA"/>
</dbReference>